<dbReference type="RefSeq" id="XP_046044148.1">
    <property type="nucleotide sequence ID" value="XM_046193941.1"/>
</dbReference>
<evidence type="ECO:0000256" key="1">
    <source>
        <dbReference type="ARBA" id="ARBA00023242"/>
    </source>
</evidence>
<dbReference type="GO" id="GO:0008270">
    <property type="term" value="F:zinc ion binding"/>
    <property type="evidence" value="ECO:0007669"/>
    <property type="project" value="InterPro"/>
</dbReference>
<dbReference type="Gene3D" id="4.10.240.10">
    <property type="entry name" value="Zn(2)-C6 fungal-type DNA-binding domain"/>
    <property type="match status" value="1"/>
</dbReference>
<reference evidence="3" key="1">
    <citation type="journal article" date="2021" name="Nat. Commun.">
        <title>Genetic determinants of endophytism in the Arabidopsis root mycobiome.</title>
        <authorList>
            <person name="Mesny F."/>
            <person name="Miyauchi S."/>
            <person name="Thiergart T."/>
            <person name="Pickel B."/>
            <person name="Atanasova L."/>
            <person name="Karlsson M."/>
            <person name="Huettel B."/>
            <person name="Barry K.W."/>
            <person name="Haridas S."/>
            <person name="Chen C."/>
            <person name="Bauer D."/>
            <person name="Andreopoulos W."/>
            <person name="Pangilinan J."/>
            <person name="LaButti K."/>
            <person name="Riley R."/>
            <person name="Lipzen A."/>
            <person name="Clum A."/>
            <person name="Drula E."/>
            <person name="Henrissat B."/>
            <person name="Kohler A."/>
            <person name="Grigoriev I.V."/>
            <person name="Martin F.M."/>
            <person name="Hacquard S."/>
        </authorList>
    </citation>
    <scope>NUCLEOTIDE SEQUENCE</scope>
    <source>
        <strain evidence="3">MPI-CAGE-AT-0023</strain>
    </source>
</reference>
<feature type="domain" description="Zn(2)-C6 fungal-type" evidence="2">
    <location>
        <begin position="11"/>
        <end position="40"/>
    </location>
</feature>
<dbReference type="GeneID" id="70223895"/>
<proteinExistence type="predicted"/>
<evidence type="ECO:0000259" key="2">
    <source>
        <dbReference type="PROSITE" id="PS50048"/>
    </source>
</evidence>
<evidence type="ECO:0000313" key="4">
    <source>
        <dbReference type="Proteomes" id="UP000720189"/>
    </source>
</evidence>
<dbReference type="OrthoDB" id="2269373at2759"/>
<accession>A0A9P9JR08</accession>
<dbReference type="Pfam" id="PF00172">
    <property type="entry name" value="Zn_clus"/>
    <property type="match status" value="1"/>
</dbReference>
<evidence type="ECO:0000313" key="3">
    <source>
        <dbReference type="EMBL" id="KAH7233803.1"/>
    </source>
</evidence>
<dbReference type="InterPro" id="IPR036864">
    <property type="entry name" value="Zn2-C6_fun-type_DNA-bd_sf"/>
</dbReference>
<organism evidence="3 4">
    <name type="scientific">Fusarium redolens</name>
    <dbReference type="NCBI Taxonomy" id="48865"/>
    <lineage>
        <taxon>Eukaryota</taxon>
        <taxon>Fungi</taxon>
        <taxon>Dikarya</taxon>
        <taxon>Ascomycota</taxon>
        <taxon>Pezizomycotina</taxon>
        <taxon>Sordariomycetes</taxon>
        <taxon>Hypocreomycetidae</taxon>
        <taxon>Hypocreales</taxon>
        <taxon>Nectriaceae</taxon>
        <taxon>Fusarium</taxon>
        <taxon>Fusarium redolens species complex</taxon>
    </lineage>
</organism>
<dbReference type="EMBL" id="JAGMUX010000018">
    <property type="protein sequence ID" value="KAH7233803.1"/>
    <property type="molecule type" value="Genomic_DNA"/>
</dbReference>
<dbReference type="PROSITE" id="PS50048">
    <property type="entry name" value="ZN2_CY6_FUNGAL_2"/>
    <property type="match status" value="1"/>
</dbReference>
<dbReference type="InterPro" id="IPR001138">
    <property type="entry name" value="Zn2Cys6_DnaBD"/>
</dbReference>
<dbReference type="SMART" id="SM00066">
    <property type="entry name" value="GAL4"/>
    <property type="match status" value="1"/>
</dbReference>
<keyword evidence="1" id="KW-0539">Nucleus</keyword>
<gene>
    <name evidence="3" type="ORF">BKA55DRAFT_580188</name>
</gene>
<dbReference type="GO" id="GO:0000981">
    <property type="term" value="F:DNA-binding transcription factor activity, RNA polymerase II-specific"/>
    <property type="evidence" value="ECO:0007669"/>
    <property type="project" value="InterPro"/>
</dbReference>
<name>A0A9P9JR08_FUSRE</name>
<dbReference type="CDD" id="cd00067">
    <property type="entry name" value="GAL4"/>
    <property type="match status" value="1"/>
</dbReference>
<keyword evidence="4" id="KW-1185">Reference proteome</keyword>
<sequence length="73" mass="8626">MPSDEPAALRNCISCKERKVRCDRRLPCSNCTKADRDCVFPTTGRILRHPRRMRLEDVVNHLHVCEYRKNSRD</sequence>
<dbReference type="AlphaFoldDB" id="A0A9P9JR08"/>
<dbReference type="Proteomes" id="UP000720189">
    <property type="component" value="Unassembled WGS sequence"/>
</dbReference>
<protein>
    <recommendedName>
        <fullName evidence="2">Zn(2)-C6 fungal-type domain-containing protein</fullName>
    </recommendedName>
</protein>
<comment type="caution">
    <text evidence="3">The sequence shown here is derived from an EMBL/GenBank/DDBJ whole genome shotgun (WGS) entry which is preliminary data.</text>
</comment>
<dbReference type="SUPFAM" id="SSF57701">
    <property type="entry name" value="Zn2/Cys6 DNA-binding domain"/>
    <property type="match status" value="1"/>
</dbReference>